<keyword evidence="4" id="KW-0472">Membrane</keyword>
<dbReference type="GO" id="GO:0003755">
    <property type="term" value="F:peptidyl-prolyl cis-trans isomerase activity"/>
    <property type="evidence" value="ECO:0007669"/>
    <property type="project" value="UniProtKB-UniRule"/>
</dbReference>
<accession>A0A486XPM5</accession>
<reference evidence="6" key="1">
    <citation type="submission" date="2019-04" db="EMBL/GenBank/DDBJ databases">
        <authorList>
            <person name="Brambilla D."/>
        </authorList>
    </citation>
    <scope>NUCLEOTIDE SEQUENCE</scope>
    <source>
        <strain evidence="6">BAL1</strain>
    </source>
</reference>
<organism evidence="6">
    <name type="scientific">Rheinheimera sp. BAL341</name>
    <dbReference type="NCBI Taxonomy" id="1708203"/>
    <lineage>
        <taxon>Bacteria</taxon>
        <taxon>Pseudomonadati</taxon>
        <taxon>Pseudomonadota</taxon>
        <taxon>Gammaproteobacteria</taxon>
        <taxon>Chromatiales</taxon>
        <taxon>Chromatiaceae</taxon>
        <taxon>Rheinheimera</taxon>
    </lineage>
</organism>
<evidence type="ECO:0000256" key="2">
    <source>
        <dbReference type="ARBA" id="ARBA00023235"/>
    </source>
</evidence>
<proteinExistence type="inferred from homology"/>
<dbReference type="InterPro" id="IPR002130">
    <property type="entry name" value="Cyclophilin-type_PPIase_dom"/>
</dbReference>
<dbReference type="EC" id="5.2.1.8" evidence="3"/>
<evidence type="ECO:0000256" key="3">
    <source>
        <dbReference type="RuleBase" id="RU363019"/>
    </source>
</evidence>
<keyword evidence="1 3" id="KW-0697">Rotamase</keyword>
<comment type="catalytic activity">
    <reaction evidence="3">
        <text>[protein]-peptidylproline (omega=180) = [protein]-peptidylproline (omega=0)</text>
        <dbReference type="Rhea" id="RHEA:16237"/>
        <dbReference type="Rhea" id="RHEA-COMP:10747"/>
        <dbReference type="Rhea" id="RHEA-COMP:10748"/>
        <dbReference type="ChEBI" id="CHEBI:83833"/>
        <dbReference type="ChEBI" id="CHEBI:83834"/>
        <dbReference type="EC" id="5.2.1.8"/>
    </reaction>
</comment>
<dbReference type="PANTHER" id="PTHR43246">
    <property type="entry name" value="PEPTIDYL-PROLYL CIS-TRANS ISOMERASE CYP38, CHLOROPLASTIC"/>
    <property type="match status" value="1"/>
</dbReference>
<name>A0A486XPM5_9GAMM</name>
<evidence type="ECO:0000256" key="4">
    <source>
        <dbReference type="SAM" id="Phobius"/>
    </source>
</evidence>
<keyword evidence="4" id="KW-1133">Transmembrane helix</keyword>
<comment type="similarity">
    <text evidence="3">Belongs to the cyclophilin-type PPIase family.</text>
</comment>
<dbReference type="PRINTS" id="PR00153">
    <property type="entry name" value="CSAPPISMRASE"/>
</dbReference>
<dbReference type="EMBL" id="CAAJGR010000083">
    <property type="protein sequence ID" value="VHO03546.1"/>
    <property type="molecule type" value="Genomic_DNA"/>
</dbReference>
<dbReference type="AlphaFoldDB" id="A0A486XPM5"/>
<feature type="chain" id="PRO_5019613462" description="Peptidyl-prolyl cis-trans isomerase" evidence="3">
    <location>
        <begin position="22"/>
        <end position="255"/>
    </location>
</feature>
<dbReference type="InterPro" id="IPR044665">
    <property type="entry name" value="E_coli_cyclophilin_A-like"/>
</dbReference>
<evidence type="ECO:0000313" key="6">
    <source>
        <dbReference type="EMBL" id="VHO03546.1"/>
    </source>
</evidence>
<dbReference type="Pfam" id="PF00160">
    <property type="entry name" value="Pro_isomerase"/>
    <property type="match status" value="1"/>
</dbReference>
<protein>
    <recommendedName>
        <fullName evidence="3">Peptidyl-prolyl cis-trans isomerase</fullName>
        <shortName evidence="3">PPIase</shortName>
        <ecNumber evidence="3">5.2.1.8</ecNumber>
    </recommendedName>
</protein>
<gene>
    <name evidence="6" type="ORF">BAL341_1473</name>
</gene>
<dbReference type="InterPro" id="IPR029000">
    <property type="entry name" value="Cyclophilin-like_dom_sf"/>
</dbReference>
<comment type="function">
    <text evidence="3">PPIases accelerate the folding of proteins. It catalyzes the cis-trans isomerization of proline imidic peptide bonds in oligopeptides.</text>
</comment>
<keyword evidence="2 3" id="KW-0413">Isomerase</keyword>
<evidence type="ECO:0000256" key="1">
    <source>
        <dbReference type="ARBA" id="ARBA00023110"/>
    </source>
</evidence>
<evidence type="ECO:0000259" key="5">
    <source>
        <dbReference type="PROSITE" id="PS50072"/>
    </source>
</evidence>
<keyword evidence="3" id="KW-0732">Signal</keyword>
<dbReference type="Gene3D" id="2.40.100.10">
    <property type="entry name" value="Cyclophilin-like"/>
    <property type="match status" value="1"/>
</dbReference>
<dbReference type="PROSITE" id="PS50072">
    <property type="entry name" value="CSA_PPIASE_2"/>
    <property type="match status" value="1"/>
</dbReference>
<feature type="transmembrane region" description="Helical" evidence="4">
    <location>
        <begin position="228"/>
        <end position="248"/>
    </location>
</feature>
<sequence>MKTTIKTLMAVALLSSSLAQATVVEVTTNLGKFEINLFDQTTPVTVQNFLGYVNSGRYDGTVIHRSVPGFVVQGGGFVFVQQLPLTAVATNAAIINEPKWSNVRATIAMAKLGGNPNSATNQWFINLADNSSGGPKLDSQNGGFTVFGQINAQGMEVIDAIAGLPRFNFPSVGDLPLQNYTAADRDDNKALVASNFITIESMVVVDARADSAASLNPVPNNASNGNTAAPISAGSLGWLSLLLSLVVVSRRKRTL</sequence>
<feature type="domain" description="PPIase cyclophilin-type" evidence="5">
    <location>
        <begin position="28"/>
        <end position="187"/>
    </location>
</feature>
<keyword evidence="4" id="KW-0812">Transmembrane</keyword>
<feature type="signal peptide" evidence="3">
    <location>
        <begin position="1"/>
        <end position="21"/>
    </location>
</feature>
<dbReference type="SUPFAM" id="SSF50891">
    <property type="entry name" value="Cyclophilin-like"/>
    <property type="match status" value="1"/>
</dbReference>